<organism evidence="3 4">
    <name type="scientific">Lactobacillus hominis DSM 23910 = CRBIP 24.179</name>
    <dbReference type="NCBI Taxonomy" id="1423758"/>
    <lineage>
        <taxon>Bacteria</taxon>
        <taxon>Bacillati</taxon>
        <taxon>Bacillota</taxon>
        <taxon>Bacilli</taxon>
        <taxon>Lactobacillales</taxon>
        <taxon>Lactobacillaceae</taxon>
        <taxon>Lactobacillus</taxon>
    </lineage>
</organism>
<dbReference type="STRING" id="1423758.FC41_GL001492"/>
<dbReference type="SMART" id="SM01061">
    <property type="entry name" value="CAT_RBD"/>
    <property type="match status" value="1"/>
</dbReference>
<keyword evidence="1" id="KW-0677">Repeat</keyword>
<feature type="domain" description="PRD" evidence="2">
    <location>
        <begin position="171"/>
        <end position="283"/>
    </location>
</feature>
<keyword evidence="4" id="KW-1185">Reference proteome</keyword>
<dbReference type="GO" id="GO:0006355">
    <property type="term" value="P:regulation of DNA-templated transcription"/>
    <property type="evidence" value="ECO:0007669"/>
    <property type="project" value="InterPro"/>
</dbReference>
<dbReference type="AlphaFoldDB" id="I7IW29"/>
<dbReference type="Pfam" id="PF00874">
    <property type="entry name" value="PRD"/>
    <property type="match status" value="2"/>
</dbReference>
<dbReference type="InterPro" id="IPR036650">
    <property type="entry name" value="CAT_RNA-bd_dom_sf"/>
</dbReference>
<dbReference type="EMBL" id="CAKE01000025">
    <property type="protein sequence ID" value="CCI82473.1"/>
    <property type="molecule type" value="Genomic_DNA"/>
</dbReference>
<evidence type="ECO:0000313" key="4">
    <source>
        <dbReference type="Proteomes" id="UP000009320"/>
    </source>
</evidence>
<evidence type="ECO:0000259" key="2">
    <source>
        <dbReference type="PROSITE" id="PS51372"/>
    </source>
</evidence>
<evidence type="ECO:0000313" key="3">
    <source>
        <dbReference type="EMBL" id="CCI82473.1"/>
    </source>
</evidence>
<dbReference type="PATRIC" id="fig|1423758.3.peg.1514"/>
<comment type="caution">
    <text evidence="3">The sequence shown here is derived from an EMBL/GenBank/DDBJ whole genome shotgun (WGS) entry which is preliminary data.</text>
</comment>
<dbReference type="InterPro" id="IPR050661">
    <property type="entry name" value="BglG_antiterminators"/>
</dbReference>
<dbReference type="eggNOG" id="COG3711">
    <property type="taxonomic scope" value="Bacteria"/>
</dbReference>
<dbReference type="SUPFAM" id="SSF63520">
    <property type="entry name" value="PTS-regulatory domain, PRD"/>
    <property type="match status" value="2"/>
</dbReference>
<proteinExistence type="predicted"/>
<evidence type="ECO:0000256" key="1">
    <source>
        <dbReference type="ARBA" id="ARBA00022737"/>
    </source>
</evidence>
<dbReference type="GeneID" id="82847680"/>
<dbReference type="Gene3D" id="1.10.1790.10">
    <property type="entry name" value="PRD domain"/>
    <property type="match status" value="2"/>
</dbReference>
<dbReference type="PROSITE" id="PS51372">
    <property type="entry name" value="PRD_2"/>
    <property type="match status" value="2"/>
</dbReference>
<dbReference type="PANTHER" id="PTHR30185">
    <property type="entry name" value="CRYPTIC BETA-GLUCOSIDE BGL OPERON ANTITERMINATOR"/>
    <property type="match status" value="1"/>
</dbReference>
<sequence length="285" mass="33586">MKIKKILNNGAVLTENENNEEIIVLGKGLAYGKKINDEIDPRKIYKIFTPFSGKQKKLLLETIHETDPIFFQISQKIVDRLKNEENIDLADSVYITLTDHLATSVERAKKGMYLSNKFLWELKNYYPKEYSYGLWALKLLDRQFDLKFPDDEAGFIAVHIISGELGNDIGDFQKSVNFIKNITKIVKYYFNIDIDYQSLTYNRFAVHLKFFWKGMMYDRKHQEFGDLSQEILKVIKNSDIESYKCALKIRDYIDEKYNYELSNEDIMYLAIHINKIISDYKGKKK</sequence>
<dbReference type="InterPro" id="IPR004341">
    <property type="entry name" value="CAT_RNA-bd_dom"/>
</dbReference>
<feature type="domain" description="PRD" evidence="2">
    <location>
        <begin position="65"/>
        <end position="170"/>
    </location>
</feature>
<dbReference type="Gene3D" id="2.30.24.10">
    <property type="entry name" value="CAT RNA-binding domain"/>
    <property type="match status" value="1"/>
</dbReference>
<protein>
    <submittedName>
        <fullName evidence="3">Transcriptional antiterminator</fullName>
    </submittedName>
</protein>
<dbReference type="PANTHER" id="PTHR30185:SF15">
    <property type="entry name" value="CRYPTIC BETA-GLUCOSIDE BGL OPERON ANTITERMINATOR"/>
    <property type="match status" value="1"/>
</dbReference>
<dbReference type="Pfam" id="PF03123">
    <property type="entry name" value="CAT_RBD"/>
    <property type="match status" value="1"/>
</dbReference>
<dbReference type="Proteomes" id="UP000009320">
    <property type="component" value="Unassembled WGS sequence"/>
</dbReference>
<dbReference type="InterPro" id="IPR011608">
    <property type="entry name" value="PRD"/>
</dbReference>
<dbReference type="SUPFAM" id="SSF50151">
    <property type="entry name" value="SacY-like RNA-binding domain"/>
    <property type="match status" value="1"/>
</dbReference>
<dbReference type="InterPro" id="IPR036634">
    <property type="entry name" value="PRD_sf"/>
</dbReference>
<dbReference type="RefSeq" id="WP_008471570.1">
    <property type="nucleotide sequence ID" value="NZ_AYZP01000004.1"/>
</dbReference>
<gene>
    <name evidence="3" type="ORF">BN55_05085</name>
</gene>
<dbReference type="OrthoDB" id="9813552at2"/>
<accession>I7IW29</accession>
<reference evidence="3 4" key="1">
    <citation type="submission" date="2012-06" db="EMBL/GenBank/DDBJ databases">
        <title>Draft Genome Sequence of Lactobacillus hominis Strain CRBIP 24.179T, isolated from human intestine.</title>
        <authorList>
            <person name="Cousin S."/>
            <person name="Ma L."/>
            <person name="Bizet C."/>
            <person name="Loux V."/>
            <person name="Bouchier C."/>
            <person name="Clermont D."/>
            <person name="Creno S."/>
        </authorList>
    </citation>
    <scope>NUCLEOTIDE SEQUENCE [LARGE SCALE GENOMIC DNA]</scope>
    <source>
        <strain evidence="4">CRBIP 24.179T</strain>
    </source>
</reference>
<dbReference type="GO" id="GO:0003723">
    <property type="term" value="F:RNA binding"/>
    <property type="evidence" value="ECO:0007669"/>
    <property type="project" value="InterPro"/>
</dbReference>
<name>I7IW29_9LACO</name>